<dbReference type="AlphaFoldDB" id="A0A0F8X637"/>
<feature type="non-terminal residue" evidence="1">
    <location>
        <position position="1"/>
    </location>
</feature>
<protein>
    <submittedName>
        <fullName evidence="1">Uncharacterized protein</fullName>
    </submittedName>
</protein>
<dbReference type="EMBL" id="LAZR01065024">
    <property type="protein sequence ID" value="KKK56375.1"/>
    <property type="molecule type" value="Genomic_DNA"/>
</dbReference>
<evidence type="ECO:0000313" key="1">
    <source>
        <dbReference type="EMBL" id="KKK56375.1"/>
    </source>
</evidence>
<gene>
    <name evidence="1" type="ORF">LCGC14_3065130</name>
</gene>
<accession>A0A0F8X637</accession>
<name>A0A0F8X637_9ZZZZ</name>
<sequence>HGGSAQSTGHNFYLQPTGSAYMGGLILAHFPDKPFPAPAHSDARIEYTVANLAFVLETNVIEVVEGVL</sequence>
<reference evidence="1" key="1">
    <citation type="journal article" date="2015" name="Nature">
        <title>Complex archaea that bridge the gap between prokaryotes and eukaryotes.</title>
        <authorList>
            <person name="Spang A."/>
            <person name="Saw J.H."/>
            <person name="Jorgensen S.L."/>
            <person name="Zaremba-Niedzwiedzka K."/>
            <person name="Martijn J."/>
            <person name="Lind A.E."/>
            <person name="van Eijk R."/>
            <person name="Schleper C."/>
            <person name="Guy L."/>
            <person name="Ettema T.J."/>
        </authorList>
    </citation>
    <scope>NUCLEOTIDE SEQUENCE</scope>
</reference>
<comment type="caution">
    <text evidence="1">The sequence shown here is derived from an EMBL/GenBank/DDBJ whole genome shotgun (WGS) entry which is preliminary data.</text>
</comment>
<proteinExistence type="predicted"/>
<organism evidence="1">
    <name type="scientific">marine sediment metagenome</name>
    <dbReference type="NCBI Taxonomy" id="412755"/>
    <lineage>
        <taxon>unclassified sequences</taxon>
        <taxon>metagenomes</taxon>
        <taxon>ecological metagenomes</taxon>
    </lineage>
</organism>